<evidence type="ECO:0000256" key="6">
    <source>
        <dbReference type="ARBA" id="ARBA00023136"/>
    </source>
</evidence>
<dbReference type="Proteomes" id="UP000199039">
    <property type="component" value="Unassembled WGS sequence"/>
</dbReference>
<dbReference type="STRING" id="1814289.SAMN05216410_0621"/>
<feature type="transmembrane region" description="Helical" evidence="7">
    <location>
        <begin position="140"/>
        <end position="159"/>
    </location>
</feature>
<dbReference type="PANTHER" id="PTHR30151">
    <property type="entry name" value="ALKANE SULFONATE ABC TRANSPORTER-RELATED, MEMBRANE SUBUNIT"/>
    <property type="match status" value="1"/>
</dbReference>
<feature type="transmembrane region" description="Helical" evidence="7">
    <location>
        <begin position="14"/>
        <end position="31"/>
    </location>
</feature>
<dbReference type="PANTHER" id="PTHR30151:SF25">
    <property type="entry name" value="TAURINE TRANSPORT SYSTEM PERMEASE PROTEIN TAUC"/>
    <property type="match status" value="1"/>
</dbReference>
<keyword evidence="6 7" id="KW-0472">Membrane</keyword>
<proteinExistence type="inferred from homology"/>
<dbReference type="RefSeq" id="WP_093180701.1">
    <property type="nucleotide sequence ID" value="NZ_FMYH01000001.1"/>
</dbReference>
<evidence type="ECO:0000313" key="10">
    <source>
        <dbReference type="Proteomes" id="UP000199039"/>
    </source>
</evidence>
<comment type="subcellular location">
    <subcellularLocation>
        <location evidence="1 7">Cell membrane</location>
        <topology evidence="1 7">Multi-pass membrane protein</topology>
    </subcellularLocation>
</comment>
<organism evidence="9 10">
    <name type="scientific">Sanguibacter gelidistatuariae</name>
    <dbReference type="NCBI Taxonomy" id="1814289"/>
    <lineage>
        <taxon>Bacteria</taxon>
        <taxon>Bacillati</taxon>
        <taxon>Actinomycetota</taxon>
        <taxon>Actinomycetes</taxon>
        <taxon>Micrococcales</taxon>
        <taxon>Sanguibacteraceae</taxon>
        <taxon>Sanguibacter</taxon>
    </lineage>
</organism>
<dbReference type="InterPro" id="IPR035906">
    <property type="entry name" value="MetI-like_sf"/>
</dbReference>
<gene>
    <name evidence="9" type="ORF">SAMN05216410_0621</name>
</gene>
<evidence type="ECO:0000259" key="8">
    <source>
        <dbReference type="PROSITE" id="PS50928"/>
    </source>
</evidence>
<keyword evidence="5 7" id="KW-1133">Transmembrane helix</keyword>
<dbReference type="InterPro" id="IPR000515">
    <property type="entry name" value="MetI-like"/>
</dbReference>
<dbReference type="GO" id="GO:0005886">
    <property type="term" value="C:plasma membrane"/>
    <property type="evidence" value="ECO:0007669"/>
    <property type="project" value="UniProtKB-SubCell"/>
</dbReference>
<keyword evidence="10" id="KW-1185">Reference proteome</keyword>
<keyword evidence="3" id="KW-1003">Cell membrane</keyword>
<evidence type="ECO:0000313" key="9">
    <source>
        <dbReference type="EMBL" id="SDB87705.1"/>
    </source>
</evidence>
<evidence type="ECO:0000256" key="7">
    <source>
        <dbReference type="RuleBase" id="RU363032"/>
    </source>
</evidence>
<dbReference type="Gene3D" id="1.10.3720.10">
    <property type="entry name" value="MetI-like"/>
    <property type="match status" value="1"/>
</dbReference>
<dbReference type="Pfam" id="PF00528">
    <property type="entry name" value="BPD_transp_1"/>
    <property type="match status" value="1"/>
</dbReference>
<feature type="domain" description="ABC transmembrane type-1" evidence="8">
    <location>
        <begin position="74"/>
        <end position="254"/>
    </location>
</feature>
<reference evidence="9 10" key="1">
    <citation type="submission" date="2016-09" db="EMBL/GenBank/DDBJ databases">
        <authorList>
            <person name="Capua I."/>
            <person name="De Benedictis P."/>
            <person name="Joannis T."/>
            <person name="Lombin L.H."/>
            <person name="Cattoli G."/>
        </authorList>
    </citation>
    <scope>NUCLEOTIDE SEQUENCE [LARGE SCALE GENOMIC DNA]</scope>
    <source>
        <strain evidence="9 10">ISLP-3</strain>
    </source>
</reference>
<comment type="similarity">
    <text evidence="7">Belongs to the binding-protein-dependent transport system permease family.</text>
</comment>
<dbReference type="GO" id="GO:0010438">
    <property type="term" value="P:cellular response to sulfur starvation"/>
    <property type="evidence" value="ECO:0007669"/>
    <property type="project" value="TreeGrafter"/>
</dbReference>
<keyword evidence="4 7" id="KW-0812">Transmembrane</keyword>
<dbReference type="CDD" id="cd06261">
    <property type="entry name" value="TM_PBP2"/>
    <property type="match status" value="1"/>
</dbReference>
<dbReference type="EMBL" id="FMYH01000001">
    <property type="protein sequence ID" value="SDB87705.1"/>
    <property type="molecule type" value="Genomic_DNA"/>
</dbReference>
<feature type="transmembrane region" description="Helical" evidence="7">
    <location>
        <begin position="81"/>
        <end position="100"/>
    </location>
</feature>
<feature type="transmembrane region" description="Helical" evidence="7">
    <location>
        <begin position="235"/>
        <end position="254"/>
    </location>
</feature>
<evidence type="ECO:0000256" key="5">
    <source>
        <dbReference type="ARBA" id="ARBA00022989"/>
    </source>
</evidence>
<feature type="transmembrane region" description="Helical" evidence="7">
    <location>
        <begin position="112"/>
        <end position="134"/>
    </location>
</feature>
<evidence type="ECO:0000256" key="2">
    <source>
        <dbReference type="ARBA" id="ARBA00022448"/>
    </source>
</evidence>
<dbReference type="OrthoDB" id="3173654at2"/>
<protein>
    <submittedName>
        <fullName evidence="9">Taurine transport system permease protein</fullName>
    </submittedName>
</protein>
<accession>A0A1G6H1B2</accession>
<sequence length="268" mass="29561">MSTDLIWRRRIGDLALRLGAVAVFFGLWWFVTDRGVWSEIVVPKPSSVWERFIQSVTVHDDVRGLSGYFLWEHLWASAWRLIRGVGWAIVIGIPLGLLLATSRPVRVVLEPVISFIRSLPPLAYFSLLIIWFGIEDASKVWLLFLAALAPIALSVISGVEGVRTDWVEAARSLGASRLQVVGHTLLPAILPELFTGLRLSIGFAFSTIVAAETVDGIPGIGGLAWSTKKFLQTDVAIMCVLVIGVCAVGIDLLIRTLERRLVPWKGRV</sequence>
<dbReference type="GO" id="GO:0055085">
    <property type="term" value="P:transmembrane transport"/>
    <property type="evidence" value="ECO:0007669"/>
    <property type="project" value="InterPro"/>
</dbReference>
<dbReference type="SUPFAM" id="SSF161098">
    <property type="entry name" value="MetI-like"/>
    <property type="match status" value="1"/>
</dbReference>
<evidence type="ECO:0000256" key="4">
    <source>
        <dbReference type="ARBA" id="ARBA00022692"/>
    </source>
</evidence>
<evidence type="ECO:0000256" key="1">
    <source>
        <dbReference type="ARBA" id="ARBA00004651"/>
    </source>
</evidence>
<name>A0A1G6H1B2_9MICO</name>
<dbReference type="PROSITE" id="PS50928">
    <property type="entry name" value="ABC_TM1"/>
    <property type="match status" value="1"/>
</dbReference>
<dbReference type="AlphaFoldDB" id="A0A1G6H1B2"/>
<evidence type="ECO:0000256" key="3">
    <source>
        <dbReference type="ARBA" id="ARBA00022475"/>
    </source>
</evidence>
<keyword evidence="2 7" id="KW-0813">Transport</keyword>